<keyword evidence="3" id="KW-0813">Transport</keyword>
<gene>
    <name evidence="10" type="ORF">Lac1_05540</name>
</gene>
<sequence>MGTEEKTVKTVDLKLRKGVFFPPWILLAAMVVVSLTNGDAFLAGLNAVTSWVLDNFAWAFNLTALGSVITVIVIWFSPLGKVRIGGSKARPMMKYMDLVWITLCTIIAAGILFWACAEPMYHLYTPAVAAGVESGSADAAVFAMETMYLEWTITPCAIYVIATLTFAFVYYNMNQSFSLGSALVPAFGVKAKKFGGIVDVICLFSLVAGMAASIGTSVMSIGGGVESVFGIESGPASWLVIAALIMITFIISSVSGIMNGIRILSSLNAKVYFVFLIIIFLFGPTAYMLNVSVESLGAFLKDFVHLNLMNGAVHGDSWAKSWPVFYWCNWLAWTPITGVFLGKILRGYTVRDAIKCNFVIPAAFSMIWIALFSSASLYYEFSGQGLNETMLESGPESVVYSVFSQLPLSVIIAVFYVFIIFISIVTGSDTNTNAMAGLCTHGITPDQEEAPSWLKIVWGVTLGAVTYILIAFAGIDGIKAASNLGGFPNMFLVLIMIFGLLKISVNPKKYDVHKEDYDSNGRPIESPRLPVEEKEEG</sequence>
<feature type="transmembrane region" description="Helical" evidence="9">
    <location>
        <begin position="151"/>
        <end position="173"/>
    </location>
</feature>
<dbReference type="PANTHER" id="PTHR30047:SF7">
    <property type="entry name" value="HIGH-AFFINITY CHOLINE TRANSPORT PROTEIN"/>
    <property type="match status" value="1"/>
</dbReference>
<evidence type="ECO:0000256" key="2">
    <source>
        <dbReference type="ARBA" id="ARBA00005658"/>
    </source>
</evidence>
<comment type="subcellular location">
    <subcellularLocation>
        <location evidence="1">Cell membrane</location>
        <topology evidence="1">Multi-pass membrane protein</topology>
    </subcellularLocation>
</comment>
<evidence type="ECO:0000256" key="7">
    <source>
        <dbReference type="ARBA" id="ARBA00023136"/>
    </source>
</evidence>
<dbReference type="Pfam" id="PF02028">
    <property type="entry name" value="BCCT"/>
    <property type="match status" value="1"/>
</dbReference>
<feature type="transmembrane region" description="Helical" evidence="9">
    <location>
        <begin position="56"/>
        <end position="77"/>
    </location>
</feature>
<evidence type="ECO:0000256" key="9">
    <source>
        <dbReference type="SAM" id="Phobius"/>
    </source>
</evidence>
<evidence type="ECO:0000256" key="5">
    <source>
        <dbReference type="ARBA" id="ARBA00022692"/>
    </source>
</evidence>
<name>A0ABN6YTF1_9FIRM</name>
<proteinExistence type="inferred from homology"/>
<keyword evidence="11" id="KW-1185">Reference proteome</keyword>
<feature type="transmembrane region" description="Helical" evidence="9">
    <location>
        <begin position="19"/>
        <end position="36"/>
    </location>
</feature>
<dbReference type="PANTHER" id="PTHR30047">
    <property type="entry name" value="HIGH-AFFINITY CHOLINE TRANSPORT PROTEIN-RELATED"/>
    <property type="match status" value="1"/>
</dbReference>
<feature type="transmembrane region" description="Helical" evidence="9">
    <location>
        <begin position="271"/>
        <end position="289"/>
    </location>
</feature>
<keyword evidence="6 9" id="KW-1133">Transmembrane helix</keyword>
<evidence type="ECO:0000256" key="4">
    <source>
        <dbReference type="ARBA" id="ARBA00022475"/>
    </source>
</evidence>
<feature type="transmembrane region" description="Helical" evidence="9">
    <location>
        <begin position="236"/>
        <end position="259"/>
    </location>
</feature>
<accession>A0ABN6YTF1</accession>
<evidence type="ECO:0000256" key="3">
    <source>
        <dbReference type="ARBA" id="ARBA00022448"/>
    </source>
</evidence>
<evidence type="ECO:0000313" key="11">
    <source>
        <dbReference type="Proteomes" id="UP001305815"/>
    </source>
</evidence>
<evidence type="ECO:0000256" key="8">
    <source>
        <dbReference type="SAM" id="MobiDB-lite"/>
    </source>
</evidence>
<feature type="transmembrane region" description="Helical" evidence="9">
    <location>
        <begin position="324"/>
        <end position="345"/>
    </location>
</feature>
<feature type="transmembrane region" description="Helical" evidence="9">
    <location>
        <begin position="487"/>
        <end position="505"/>
    </location>
</feature>
<dbReference type="EMBL" id="AP027742">
    <property type="protein sequence ID" value="BDZ76371.1"/>
    <property type="molecule type" value="Genomic_DNA"/>
</dbReference>
<evidence type="ECO:0000313" key="10">
    <source>
        <dbReference type="EMBL" id="BDZ76371.1"/>
    </source>
</evidence>
<feature type="transmembrane region" description="Helical" evidence="9">
    <location>
        <begin position="456"/>
        <end position="475"/>
    </location>
</feature>
<keyword evidence="7 9" id="KW-0472">Membrane</keyword>
<dbReference type="Proteomes" id="UP001305815">
    <property type="component" value="Chromosome"/>
</dbReference>
<feature type="transmembrane region" description="Helical" evidence="9">
    <location>
        <begin position="98"/>
        <end position="115"/>
    </location>
</feature>
<feature type="transmembrane region" description="Helical" evidence="9">
    <location>
        <begin position="357"/>
        <end position="379"/>
    </location>
</feature>
<organism evidence="10 11">
    <name type="scientific">Claveliimonas bilis</name>
    <dbReference type="NCBI Taxonomy" id="3028070"/>
    <lineage>
        <taxon>Bacteria</taxon>
        <taxon>Bacillati</taxon>
        <taxon>Bacillota</taxon>
        <taxon>Clostridia</taxon>
        <taxon>Lachnospirales</taxon>
        <taxon>Lachnospiraceae</taxon>
        <taxon>Claveliimonas</taxon>
    </lineage>
</organism>
<dbReference type="InterPro" id="IPR000060">
    <property type="entry name" value="BCCT_transptr"/>
</dbReference>
<comment type="similarity">
    <text evidence="2">Belongs to the BCCT transporter (TC 2.A.15) family.</text>
</comment>
<reference evidence="11" key="1">
    <citation type="journal article" date="2023" name="Int. J. Syst. Evol. Microbiol.">
        <title>Claveliimonas bilis gen. nov., sp. nov., deoxycholic acid-producing bacteria isolated from human faeces, and reclassification of Sellimonas monacensis Zenner et al. 2021 as Claveliimonas monacensis comb. nov.</title>
        <authorList>
            <person name="Hisatomi A."/>
            <person name="Kastawa N.W.E.P.G."/>
            <person name="Song I."/>
            <person name="Ohkuma M."/>
            <person name="Fukiya S."/>
            <person name="Sakamoto M."/>
        </authorList>
    </citation>
    <scope>NUCLEOTIDE SEQUENCE [LARGE SCALE GENOMIC DNA]</scope>
    <source>
        <strain evidence="11">12BBH14</strain>
    </source>
</reference>
<feature type="transmembrane region" description="Helical" evidence="9">
    <location>
        <begin position="194"/>
        <end position="216"/>
    </location>
</feature>
<keyword evidence="4" id="KW-1003">Cell membrane</keyword>
<evidence type="ECO:0000256" key="1">
    <source>
        <dbReference type="ARBA" id="ARBA00004651"/>
    </source>
</evidence>
<protein>
    <submittedName>
        <fullName evidence="10">BCCT family transporter</fullName>
    </submittedName>
</protein>
<feature type="region of interest" description="Disordered" evidence="8">
    <location>
        <begin position="515"/>
        <end position="537"/>
    </location>
</feature>
<feature type="transmembrane region" description="Helical" evidence="9">
    <location>
        <begin position="399"/>
        <end position="425"/>
    </location>
</feature>
<evidence type="ECO:0000256" key="6">
    <source>
        <dbReference type="ARBA" id="ARBA00022989"/>
    </source>
</evidence>
<keyword evidence="5 9" id="KW-0812">Transmembrane</keyword>
<dbReference type="RefSeq" id="WP_316266176.1">
    <property type="nucleotide sequence ID" value="NZ_AP027742.1"/>
</dbReference>